<dbReference type="InterPro" id="IPR013187">
    <property type="entry name" value="F-box-assoc_dom_typ3"/>
</dbReference>
<evidence type="ECO:0000313" key="2">
    <source>
        <dbReference type="EMBL" id="CAA7026605.1"/>
    </source>
</evidence>
<dbReference type="Gene3D" id="1.20.1280.50">
    <property type="match status" value="1"/>
</dbReference>
<reference evidence="2" key="1">
    <citation type="submission" date="2020-01" db="EMBL/GenBank/DDBJ databases">
        <authorList>
            <person name="Mishra B."/>
        </authorList>
    </citation>
    <scope>NUCLEOTIDE SEQUENCE [LARGE SCALE GENOMIC DNA]</scope>
</reference>
<name>A0A6D2IHW5_9BRAS</name>
<dbReference type="AlphaFoldDB" id="A0A6D2IHW5"/>
<organism evidence="2 3">
    <name type="scientific">Microthlaspi erraticum</name>
    <dbReference type="NCBI Taxonomy" id="1685480"/>
    <lineage>
        <taxon>Eukaryota</taxon>
        <taxon>Viridiplantae</taxon>
        <taxon>Streptophyta</taxon>
        <taxon>Embryophyta</taxon>
        <taxon>Tracheophyta</taxon>
        <taxon>Spermatophyta</taxon>
        <taxon>Magnoliopsida</taxon>
        <taxon>eudicotyledons</taxon>
        <taxon>Gunneridae</taxon>
        <taxon>Pentapetalae</taxon>
        <taxon>rosids</taxon>
        <taxon>malvids</taxon>
        <taxon>Brassicales</taxon>
        <taxon>Brassicaceae</taxon>
        <taxon>Coluteocarpeae</taxon>
        <taxon>Microthlaspi</taxon>
    </lineage>
</organism>
<dbReference type="Proteomes" id="UP000467841">
    <property type="component" value="Unassembled WGS sequence"/>
</dbReference>
<keyword evidence="3" id="KW-1185">Reference proteome</keyword>
<dbReference type="InterPro" id="IPR001810">
    <property type="entry name" value="F-box_dom"/>
</dbReference>
<dbReference type="PANTHER" id="PTHR31111">
    <property type="entry name" value="BNAA05G37150D PROTEIN-RELATED"/>
    <property type="match status" value="1"/>
</dbReference>
<dbReference type="Pfam" id="PF08268">
    <property type="entry name" value="FBA_3"/>
    <property type="match status" value="1"/>
</dbReference>
<evidence type="ECO:0000259" key="1">
    <source>
        <dbReference type="PROSITE" id="PS50181"/>
    </source>
</evidence>
<accession>A0A6D2IHW5</accession>
<gene>
    <name evidence="2" type="ORF">MERR_LOCUS13840</name>
</gene>
<dbReference type="Pfam" id="PF00646">
    <property type="entry name" value="F-box"/>
    <property type="match status" value="1"/>
</dbReference>
<dbReference type="OrthoDB" id="1750034at2759"/>
<proteinExistence type="predicted"/>
<dbReference type="PROSITE" id="PS50181">
    <property type="entry name" value="FBOX"/>
    <property type="match status" value="1"/>
</dbReference>
<dbReference type="PANTHER" id="PTHR31111:SF125">
    <property type="entry name" value="F-BOX PROTEIN CPR30-LIKE"/>
    <property type="match status" value="1"/>
</dbReference>
<dbReference type="SUPFAM" id="SSF81383">
    <property type="entry name" value="F-box domain"/>
    <property type="match status" value="1"/>
</dbReference>
<evidence type="ECO:0000313" key="3">
    <source>
        <dbReference type="Proteomes" id="UP000467841"/>
    </source>
</evidence>
<feature type="domain" description="F-box" evidence="1">
    <location>
        <begin position="1"/>
        <end position="49"/>
    </location>
</feature>
<protein>
    <recommendedName>
        <fullName evidence="1">F-box domain-containing protein</fullName>
    </recommendedName>
</protein>
<dbReference type="EMBL" id="CACVBM020001052">
    <property type="protein sequence ID" value="CAA7026605.1"/>
    <property type="molecule type" value="Genomic_DNA"/>
</dbReference>
<sequence length="150" mass="16711">MMMNSIPIDLLHEIFSRLPAKSTAKCLQVSKQWESILCRPDFTELFLTRSSTRPRLLFAIRGPQNGEWSFFSSPQPQNPYEKSQSSLAVTADSHIKFPAKISLPLAGYASGLICFGGVRFSKDSKYIGNVICNPSTGHYALLPKLNSKRS</sequence>
<dbReference type="InterPro" id="IPR036047">
    <property type="entry name" value="F-box-like_dom_sf"/>
</dbReference>
<dbReference type="SMART" id="SM00256">
    <property type="entry name" value="FBOX"/>
    <property type="match status" value="1"/>
</dbReference>
<comment type="caution">
    <text evidence="2">The sequence shown here is derived from an EMBL/GenBank/DDBJ whole genome shotgun (WGS) entry which is preliminary data.</text>
</comment>